<evidence type="ECO:0000313" key="2">
    <source>
        <dbReference type="Proteomes" id="UP001044222"/>
    </source>
</evidence>
<dbReference type="Proteomes" id="UP001044222">
    <property type="component" value="Chromosome 8"/>
</dbReference>
<dbReference type="EMBL" id="JAFIRN010000008">
    <property type="protein sequence ID" value="KAG5844285.1"/>
    <property type="molecule type" value="Genomic_DNA"/>
</dbReference>
<sequence length="66" mass="7460">EIPKKNLCLFILSKSRLAVLKEQGVGLIQTQHSEMICSTFWISGAASLQAIQFRRMANCMHDCCLF</sequence>
<reference evidence="1" key="1">
    <citation type="submission" date="2021-01" db="EMBL/GenBank/DDBJ databases">
        <title>A chromosome-scale assembly of European eel, Anguilla anguilla.</title>
        <authorList>
            <person name="Henkel C."/>
            <person name="Jong-Raadsen S.A."/>
            <person name="Dufour S."/>
            <person name="Weltzien F.-A."/>
            <person name="Palstra A.P."/>
            <person name="Pelster B."/>
            <person name="Spaink H.P."/>
            <person name="Van Den Thillart G.E."/>
            <person name="Jansen H."/>
            <person name="Zahm M."/>
            <person name="Klopp C."/>
            <person name="Cedric C."/>
            <person name="Louis A."/>
            <person name="Berthelot C."/>
            <person name="Parey E."/>
            <person name="Roest Crollius H."/>
            <person name="Montfort J."/>
            <person name="Robinson-Rechavi M."/>
            <person name="Bucao C."/>
            <person name="Bouchez O."/>
            <person name="Gislard M."/>
            <person name="Lluch J."/>
            <person name="Milhes M."/>
            <person name="Lampietro C."/>
            <person name="Lopez Roques C."/>
            <person name="Donnadieu C."/>
            <person name="Braasch I."/>
            <person name="Desvignes T."/>
            <person name="Postlethwait J."/>
            <person name="Bobe J."/>
            <person name="Guiguen Y."/>
            <person name="Dirks R."/>
        </authorList>
    </citation>
    <scope>NUCLEOTIDE SEQUENCE</scope>
    <source>
        <strain evidence="1">Tag_6206</strain>
        <tissue evidence="1">Liver</tissue>
    </source>
</reference>
<organism evidence="1 2">
    <name type="scientific">Anguilla anguilla</name>
    <name type="common">European freshwater eel</name>
    <name type="synonym">Muraena anguilla</name>
    <dbReference type="NCBI Taxonomy" id="7936"/>
    <lineage>
        <taxon>Eukaryota</taxon>
        <taxon>Metazoa</taxon>
        <taxon>Chordata</taxon>
        <taxon>Craniata</taxon>
        <taxon>Vertebrata</taxon>
        <taxon>Euteleostomi</taxon>
        <taxon>Actinopterygii</taxon>
        <taxon>Neopterygii</taxon>
        <taxon>Teleostei</taxon>
        <taxon>Anguilliformes</taxon>
        <taxon>Anguillidae</taxon>
        <taxon>Anguilla</taxon>
    </lineage>
</organism>
<evidence type="ECO:0000313" key="1">
    <source>
        <dbReference type="EMBL" id="KAG5844285.1"/>
    </source>
</evidence>
<dbReference type="AlphaFoldDB" id="A0A9D3MBI8"/>
<name>A0A9D3MBI8_ANGAN</name>
<comment type="caution">
    <text evidence="1">The sequence shown here is derived from an EMBL/GenBank/DDBJ whole genome shotgun (WGS) entry which is preliminary data.</text>
</comment>
<gene>
    <name evidence="1" type="ORF">ANANG_G00160810</name>
</gene>
<feature type="non-terminal residue" evidence="1">
    <location>
        <position position="1"/>
    </location>
</feature>
<accession>A0A9D3MBI8</accession>
<protein>
    <submittedName>
        <fullName evidence="1">Uncharacterized protein</fullName>
    </submittedName>
</protein>
<proteinExistence type="predicted"/>
<keyword evidence="2" id="KW-1185">Reference proteome</keyword>